<evidence type="ECO:0000313" key="2">
    <source>
        <dbReference type="Proteomes" id="UP001652660"/>
    </source>
</evidence>
<name>A0ABM4V0D2_COFAR</name>
<dbReference type="InterPro" id="IPR045163">
    <property type="entry name" value="Focadhesin/RST1"/>
</dbReference>
<keyword evidence="2" id="KW-1185">Reference proteome</keyword>
<sequence>MDAYNPLLERTRVPQPCLQKFAVISIFEKLRNAPPHLDPDSDPGREAITYCLHSTFAGVVDQSVREVCRLVKDSKMDLSRGLLELQSGLEASGPRFVNLFVKALGFLVSCGFQKNPSSFRFQSPETHPFVKILSCRVEVQCELVQQVGNFMVKNKHLGITKVCDFLRPLLNYSFIQVPVVASFRCFATSLVSSITSLSCSFPPEAIPVIKLLMGCLRFFPRRDAQDLAVLLQLLECTVDAYVVVLRQLVGMRLLVHEVQLCGLELVEAIFSLHKDLRMHLHGVENISEMSRHLLAVQKDLGLSYLPDFSSVILSLIIPLIQSELEQEHIAILKLLLFLLEWKLENVYNVTRAASNLNEELLFIFPVINIMSSPSIVVKKVAVAVISSLENIFIDLLVSTRSGRATERKFPSISTPGCIIYRFLHHLWFQDPSSLSCAFYLKVSSTESYIDEGNDTPKSCTSLLWDYSLQIAEKKKSIQPLSMFQQIFISDTSFFLGAIASVLLMHQKLGNCSIDLLAVTGNMNPELGVSLMLVILFCIHAFSTKDKDIDFHSMLLKLLAKLPSLASHSAMLPLIVQTVTPMLHKDAKPVLYATATRLICKTWEINDRVFGNLQGVLGPQKFVEMATKKDVCISMAASVRDVCRKDPDRGVDLILSVEACIENEDPLVQSLGFQSLAHLCEADVIDFYTAWDVIAKHVLRYTSNAVVAYSLCLLLRWGAMDAEAYPEPASEILKILWVVGTSRNHGQGSLWATARATAFIALAHYEVVHIFRSIPDFRDVNLEFLFSETDPEVLRAVEGFESRIINHEYMNRRRYVNEQRVSKSNVEKLLDVFPQVVFPTGSKSRVRELPGAALFCLSFAPLDMINRGMLKDLEEVNAKFENALLEIASSLQLSRNILVALITLQSWKSFMQRWMKVQLMLLDAKAHSTVLDRTSKAANNILKIVRRISDECIPSSAENFALAIGALCSALPQSVHTVKSSASKFLLDWLFQYEHECRQWSAAISLGLVSSCLHVTDCKQKYENIKALLEVLSISKNTLVKGACGVGLGFSCQDLLTRVDSECNPQLEKEHKRQEVELLRNIIGVLARSLCQFAQSSADILQQLAACVPFVMDECDPDISVELVHENDDDLEEDIWGVAGLILGLGSSVSALYRSGANDAVINIKEWIFSCIPDLNPSLQKDMIFERREMVLSVGSCLALPIVVAFCQRVELIDDSEIEQLVSHFVELISELLSVENSGTFNQSLLMVSCVGAGNLLSTIMNGGVHSLKVDNIKEILSLLRKSYSSPHPPYVHLGAILGIVSALGADIGLLAQYAPYLQAGISFDQKLESSRIRGPLLSNPFFEPELTSLVREIFHIAQSSDNNQLQQFAAWGISFLWHCSWFRPPQKENTFEEDAVGSVSQRLPKDSLVIKVSLWLMHLDPEMQMGATSNVVSVITALRCLSYASRLPKLDWGAIIRRCMRYEDQVAKLCTPESSVKKGVLRQECLLFSLSHANQFHSLLVFLDELFDLSRFRTLDLNLQSCLLLHLADLIKIFSLSRVEKLFDDVTNYFSWLVSSEQYSTEEKSLLRASCWKGLYLCLDEEFLDAQHHMSNLENCMKMLFALLPAVAIGESCSGILKEWSEAVRCLRKANQGWLLDLLKAPEGTFMEDNGQFFEVVKKIQAKARLARIGSIPLNELGRLKACMLNTRSQVIWNVLVEVAATLQHAEESIKRQWLLDTLQISCVTSYPSTALRFLGLLCGNYCKYMPVLVVDADTVLSDLPVTLASVLLDCSFGGVAEAVVLSLWTLTERLYAWALCRSKDNYTPSQRSIDRTEDEMAALLLKVTHHACVLLNNHLPVDKRLKLANMVVPDTLLFIET</sequence>
<dbReference type="InterPro" id="IPR016024">
    <property type="entry name" value="ARM-type_fold"/>
</dbReference>
<reference evidence="3" key="1">
    <citation type="submission" date="2025-08" db="UniProtKB">
        <authorList>
            <consortium name="RefSeq"/>
        </authorList>
    </citation>
    <scope>IDENTIFICATION</scope>
    <source>
        <tissue evidence="3">Leaves</tissue>
    </source>
</reference>
<dbReference type="GeneID" id="113698820"/>
<evidence type="ECO:0000259" key="1">
    <source>
        <dbReference type="Pfam" id="PF12530"/>
    </source>
</evidence>
<organism evidence="2 3">
    <name type="scientific">Coffea arabica</name>
    <name type="common">Arabian coffee</name>
    <dbReference type="NCBI Taxonomy" id="13443"/>
    <lineage>
        <taxon>Eukaryota</taxon>
        <taxon>Viridiplantae</taxon>
        <taxon>Streptophyta</taxon>
        <taxon>Embryophyta</taxon>
        <taxon>Tracheophyta</taxon>
        <taxon>Spermatophyta</taxon>
        <taxon>Magnoliopsida</taxon>
        <taxon>eudicotyledons</taxon>
        <taxon>Gunneridae</taxon>
        <taxon>Pentapetalae</taxon>
        <taxon>asterids</taxon>
        <taxon>lamiids</taxon>
        <taxon>Gentianales</taxon>
        <taxon>Rubiaceae</taxon>
        <taxon>Ixoroideae</taxon>
        <taxon>Gardenieae complex</taxon>
        <taxon>Bertiereae - Coffeeae clade</taxon>
        <taxon>Coffeeae</taxon>
        <taxon>Coffea</taxon>
    </lineage>
</organism>
<protein>
    <submittedName>
        <fullName evidence="3">Protein RST1-like isoform X1</fullName>
    </submittedName>
</protein>
<dbReference type="SUPFAM" id="SSF48371">
    <property type="entry name" value="ARM repeat"/>
    <property type="match status" value="2"/>
</dbReference>
<accession>A0ABM4V0D2</accession>
<dbReference type="InterPro" id="IPR022542">
    <property type="entry name" value="FOCAD/RST1_DUF3730"/>
</dbReference>
<feature type="domain" description="DUF3730" evidence="1">
    <location>
        <begin position="82"/>
        <end position="360"/>
    </location>
</feature>
<feature type="domain" description="DUF3730" evidence="1">
    <location>
        <begin position="551"/>
        <end position="752"/>
    </location>
</feature>
<dbReference type="RefSeq" id="XP_071912995.1">
    <property type="nucleotide sequence ID" value="XM_072056894.1"/>
</dbReference>
<dbReference type="PANTHER" id="PTHR16212:SF4">
    <property type="entry name" value="FOCADHESIN"/>
    <property type="match status" value="1"/>
</dbReference>
<dbReference type="PANTHER" id="PTHR16212">
    <property type="entry name" value="FOCADHESIN FAMILY MEMBER"/>
    <property type="match status" value="1"/>
</dbReference>
<dbReference type="Proteomes" id="UP001652660">
    <property type="component" value="Chromosome 7c"/>
</dbReference>
<gene>
    <name evidence="3" type="primary">LOC113698820</name>
</gene>
<evidence type="ECO:0000313" key="3">
    <source>
        <dbReference type="RefSeq" id="XP_071912995.1"/>
    </source>
</evidence>
<proteinExistence type="predicted"/>
<dbReference type="Pfam" id="PF12530">
    <property type="entry name" value="DUF3730"/>
    <property type="match status" value="2"/>
</dbReference>